<evidence type="ECO:0000313" key="4">
    <source>
        <dbReference type="Proteomes" id="UP000237347"/>
    </source>
</evidence>
<proteinExistence type="predicted"/>
<dbReference type="InterPro" id="IPR051616">
    <property type="entry name" value="Cul2-RING_E3_ligase_SR"/>
</dbReference>
<dbReference type="EMBL" id="PKMF04000298">
    <property type="protein sequence ID" value="KAK7838806.1"/>
    <property type="molecule type" value="Genomic_DNA"/>
</dbReference>
<dbReference type="InterPro" id="IPR019734">
    <property type="entry name" value="TPR_rpt"/>
</dbReference>
<dbReference type="PANTHER" id="PTHR46224:SF6">
    <property type="entry name" value="ANKYRIN REPEAT FAMILY PROTEIN"/>
    <property type="match status" value="1"/>
</dbReference>
<dbReference type="Gene3D" id="1.25.40.10">
    <property type="entry name" value="Tetratricopeptide repeat domain"/>
    <property type="match status" value="1"/>
</dbReference>
<evidence type="ECO:0000256" key="1">
    <source>
        <dbReference type="PROSITE-ProRule" id="PRU00339"/>
    </source>
</evidence>
<protein>
    <submittedName>
        <fullName evidence="3">Phospholipase d alpha 1</fullName>
    </submittedName>
</protein>
<dbReference type="InterPro" id="IPR024632">
    <property type="entry name" value="PLipase_D_C"/>
</dbReference>
<keyword evidence="4" id="KW-1185">Reference proteome</keyword>
<sequence>MLGTSATLVLKPGGTILVYKNPQSIVGETDKITSALERKLLLAGFLEVGVLKSTMNRKLKENFLTLKSKGEDAFKRKDYLGAICWYTKFVLARSNEGSRALSDAEACIASRLDWPKAYYKESVAHKLLKDFVKSAYSFNEALELDPKNEELQKAFWLMHLGMLDNSFLHPEGVECVQRVNQIARKYWDLYSSETLDHDLPGHLLNYPIHITKKGEVKELNGIEFFPDTKAKVLGSKSELLPPILTT</sequence>
<evidence type="ECO:0000259" key="2">
    <source>
        <dbReference type="Pfam" id="PF12357"/>
    </source>
</evidence>
<comment type="caution">
    <text evidence="3">The sequence shown here is derived from an EMBL/GenBank/DDBJ whole genome shotgun (WGS) entry which is preliminary data.</text>
</comment>
<name>A0AAW0KL82_QUESU</name>
<accession>A0AAW0KL82</accession>
<gene>
    <name evidence="3" type="primary">PLD1_4</name>
    <name evidence="3" type="ORF">CFP56_019096</name>
</gene>
<dbReference type="AlphaFoldDB" id="A0AAW0KL82"/>
<feature type="repeat" description="TPR" evidence="1">
    <location>
        <begin position="115"/>
        <end position="148"/>
    </location>
</feature>
<dbReference type="Proteomes" id="UP000237347">
    <property type="component" value="Unassembled WGS sequence"/>
</dbReference>
<reference evidence="3 4" key="1">
    <citation type="journal article" date="2018" name="Sci. Data">
        <title>The draft genome sequence of cork oak.</title>
        <authorList>
            <person name="Ramos A.M."/>
            <person name="Usie A."/>
            <person name="Barbosa P."/>
            <person name="Barros P.M."/>
            <person name="Capote T."/>
            <person name="Chaves I."/>
            <person name="Simoes F."/>
            <person name="Abreu I."/>
            <person name="Carrasquinho I."/>
            <person name="Faro C."/>
            <person name="Guimaraes J.B."/>
            <person name="Mendonca D."/>
            <person name="Nobrega F."/>
            <person name="Rodrigues L."/>
            <person name="Saibo N.J.M."/>
            <person name="Varela M.C."/>
            <person name="Egas C."/>
            <person name="Matos J."/>
            <person name="Miguel C.M."/>
            <person name="Oliveira M.M."/>
            <person name="Ricardo C.P."/>
            <person name="Goncalves S."/>
        </authorList>
    </citation>
    <scope>NUCLEOTIDE SEQUENCE [LARGE SCALE GENOMIC DNA]</scope>
    <source>
        <strain evidence="4">cv. HL8</strain>
    </source>
</reference>
<keyword evidence="1" id="KW-0802">TPR repeat</keyword>
<dbReference type="PANTHER" id="PTHR46224">
    <property type="entry name" value="ANKYRIN REPEAT FAMILY PROTEIN"/>
    <property type="match status" value="1"/>
</dbReference>
<dbReference type="PROSITE" id="PS50005">
    <property type="entry name" value="TPR"/>
    <property type="match status" value="1"/>
</dbReference>
<dbReference type="Pfam" id="PF12357">
    <property type="entry name" value="PLD_C"/>
    <property type="match status" value="1"/>
</dbReference>
<evidence type="ECO:0000313" key="3">
    <source>
        <dbReference type="EMBL" id="KAK7838806.1"/>
    </source>
</evidence>
<dbReference type="SUPFAM" id="SSF48452">
    <property type="entry name" value="TPR-like"/>
    <property type="match status" value="1"/>
</dbReference>
<feature type="domain" description="Phospholipase D C-terminal" evidence="2">
    <location>
        <begin position="164"/>
        <end position="236"/>
    </location>
</feature>
<organism evidence="3 4">
    <name type="scientific">Quercus suber</name>
    <name type="common">Cork oak</name>
    <dbReference type="NCBI Taxonomy" id="58331"/>
    <lineage>
        <taxon>Eukaryota</taxon>
        <taxon>Viridiplantae</taxon>
        <taxon>Streptophyta</taxon>
        <taxon>Embryophyta</taxon>
        <taxon>Tracheophyta</taxon>
        <taxon>Spermatophyta</taxon>
        <taxon>Magnoliopsida</taxon>
        <taxon>eudicotyledons</taxon>
        <taxon>Gunneridae</taxon>
        <taxon>Pentapetalae</taxon>
        <taxon>rosids</taxon>
        <taxon>fabids</taxon>
        <taxon>Fagales</taxon>
        <taxon>Fagaceae</taxon>
        <taxon>Quercus</taxon>
    </lineage>
</organism>
<dbReference type="InterPro" id="IPR011990">
    <property type="entry name" value="TPR-like_helical_dom_sf"/>
</dbReference>